<evidence type="ECO:0000313" key="3">
    <source>
        <dbReference type="EMBL" id="MDQ0473049.1"/>
    </source>
</evidence>
<sequence>MRHLALAGLVLGLLTAPAAADPRLDALVAAYPDFVAGYDAKDLILKSGQRIPISDGKTKTPEQRLDGADIADMFAVAYPLGASKPPSGPADDPGRARNRALFDAMYGDCSKGGVKLKTIAWLPHLHGGSLQVVVANGVADRLEAVSRELEALPEKLQPYLKPSAGTYNCRAIAGTSRMSMHAYGAAIDLNVRFSDYWRWGGAKRETDPVVYKNRIPQEIVAIFEKHGFIWGGKWYHYDTMHFEYRPEILALAR</sequence>
<dbReference type="EMBL" id="JAUSVX010000014">
    <property type="protein sequence ID" value="MDQ0473049.1"/>
    <property type="molecule type" value="Genomic_DNA"/>
</dbReference>
<dbReference type="InterPro" id="IPR009045">
    <property type="entry name" value="Zn_M74/Hedgehog-like"/>
</dbReference>
<reference evidence="3 4" key="1">
    <citation type="submission" date="2023-07" db="EMBL/GenBank/DDBJ databases">
        <title>Genomic Encyclopedia of Type Strains, Phase IV (KMG-IV): sequencing the most valuable type-strain genomes for metagenomic binning, comparative biology and taxonomic classification.</title>
        <authorList>
            <person name="Goeker M."/>
        </authorList>
    </citation>
    <scope>NUCLEOTIDE SEQUENCE [LARGE SCALE GENOMIC DNA]</scope>
    <source>
        <strain evidence="3 4">DSM 19619</strain>
    </source>
</reference>
<evidence type="ECO:0000313" key="4">
    <source>
        <dbReference type="Proteomes" id="UP001242480"/>
    </source>
</evidence>
<evidence type="ECO:0000256" key="1">
    <source>
        <dbReference type="SAM" id="SignalP"/>
    </source>
</evidence>
<keyword evidence="1" id="KW-0732">Signal</keyword>
<proteinExistence type="predicted"/>
<feature type="domain" description="Peptidase M15C" evidence="2">
    <location>
        <begin position="174"/>
        <end position="244"/>
    </location>
</feature>
<comment type="caution">
    <text evidence="3">The sequence shown here is derived from an EMBL/GenBank/DDBJ whole genome shotgun (WGS) entry which is preliminary data.</text>
</comment>
<evidence type="ECO:0000259" key="2">
    <source>
        <dbReference type="Pfam" id="PF13539"/>
    </source>
</evidence>
<feature type="signal peptide" evidence="1">
    <location>
        <begin position="1"/>
        <end position="20"/>
    </location>
</feature>
<feature type="chain" id="PRO_5047218253" description="Peptidase M15C domain-containing protein" evidence="1">
    <location>
        <begin position="21"/>
        <end position="253"/>
    </location>
</feature>
<dbReference type="RefSeq" id="WP_307280768.1">
    <property type="nucleotide sequence ID" value="NZ_JAUSVX010000014.1"/>
</dbReference>
<dbReference type="Gene3D" id="3.30.1380.10">
    <property type="match status" value="1"/>
</dbReference>
<gene>
    <name evidence="3" type="ORF">QO011_006082</name>
</gene>
<dbReference type="Proteomes" id="UP001242480">
    <property type="component" value="Unassembled WGS sequence"/>
</dbReference>
<dbReference type="SUPFAM" id="SSF55166">
    <property type="entry name" value="Hedgehog/DD-peptidase"/>
    <property type="match status" value="1"/>
</dbReference>
<organism evidence="3 4">
    <name type="scientific">Labrys wisconsinensis</name>
    <dbReference type="NCBI Taxonomy" id="425677"/>
    <lineage>
        <taxon>Bacteria</taxon>
        <taxon>Pseudomonadati</taxon>
        <taxon>Pseudomonadota</taxon>
        <taxon>Alphaproteobacteria</taxon>
        <taxon>Hyphomicrobiales</taxon>
        <taxon>Xanthobacteraceae</taxon>
        <taxon>Labrys</taxon>
    </lineage>
</organism>
<dbReference type="Pfam" id="PF13539">
    <property type="entry name" value="Peptidase_M15_4"/>
    <property type="match status" value="1"/>
</dbReference>
<name>A0ABU0JFI8_9HYPH</name>
<protein>
    <recommendedName>
        <fullName evidence="2">Peptidase M15C domain-containing protein</fullName>
    </recommendedName>
</protein>
<accession>A0ABU0JFI8</accession>
<dbReference type="InterPro" id="IPR039561">
    <property type="entry name" value="Peptidase_M15C"/>
</dbReference>
<keyword evidence="4" id="KW-1185">Reference proteome</keyword>